<dbReference type="PRINTS" id="PR00420">
    <property type="entry name" value="RNGMNOXGNASE"/>
</dbReference>
<comment type="cofactor">
    <cofactor evidence="1">
        <name>FAD</name>
        <dbReference type="ChEBI" id="CHEBI:57692"/>
    </cofactor>
</comment>
<dbReference type="RefSeq" id="WP_106530556.1">
    <property type="nucleotide sequence ID" value="NZ_PYAW01000006.1"/>
</dbReference>
<dbReference type="EMBL" id="PYAW01000006">
    <property type="protein sequence ID" value="PSL44272.1"/>
    <property type="molecule type" value="Genomic_DNA"/>
</dbReference>
<accession>A0A2P8HDK6</accession>
<dbReference type="Gene3D" id="3.40.30.120">
    <property type="match status" value="1"/>
</dbReference>
<protein>
    <submittedName>
        <fullName evidence="5">2-polyprenyl-6-methoxyphenol hydroxylase-like FAD-dependent oxidoreductase</fullName>
    </submittedName>
</protein>
<reference evidence="5 6" key="1">
    <citation type="submission" date="2018-03" db="EMBL/GenBank/DDBJ databases">
        <title>Genomic Encyclopedia of Archaeal and Bacterial Type Strains, Phase II (KMG-II): from individual species to whole genera.</title>
        <authorList>
            <person name="Goeker M."/>
        </authorList>
    </citation>
    <scope>NUCLEOTIDE SEQUENCE [LARGE SCALE GENOMIC DNA]</scope>
    <source>
        <strain evidence="5 6">DSM 24859</strain>
    </source>
</reference>
<proteinExistence type="predicted"/>
<dbReference type="PANTHER" id="PTHR43004">
    <property type="entry name" value="TRK SYSTEM POTASSIUM UPTAKE PROTEIN"/>
    <property type="match status" value="1"/>
</dbReference>
<dbReference type="SUPFAM" id="SSF51905">
    <property type="entry name" value="FAD/NAD(P)-binding domain"/>
    <property type="match status" value="1"/>
</dbReference>
<feature type="domain" description="FAD-binding" evidence="4">
    <location>
        <begin position="5"/>
        <end position="344"/>
    </location>
</feature>
<dbReference type="PANTHER" id="PTHR43004:SF19">
    <property type="entry name" value="BINDING MONOOXYGENASE, PUTATIVE (JCVI)-RELATED"/>
    <property type="match status" value="1"/>
</dbReference>
<dbReference type="InterPro" id="IPR002938">
    <property type="entry name" value="FAD-bd"/>
</dbReference>
<dbReference type="AlphaFoldDB" id="A0A2P8HDK6"/>
<dbReference type="GO" id="GO:0071949">
    <property type="term" value="F:FAD binding"/>
    <property type="evidence" value="ECO:0007669"/>
    <property type="project" value="InterPro"/>
</dbReference>
<evidence type="ECO:0000256" key="1">
    <source>
        <dbReference type="ARBA" id="ARBA00001974"/>
    </source>
</evidence>
<dbReference type="Pfam" id="PF01494">
    <property type="entry name" value="FAD_binding_3"/>
    <property type="match status" value="1"/>
</dbReference>
<keyword evidence="3" id="KW-0274">FAD</keyword>
<evidence type="ECO:0000259" key="4">
    <source>
        <dbReference type="Pfam" id="PF01494"/>
    </source>
</evidence>
<evidence type="ECO:0000313" key="5">
    <source>
        <dbReference type="EMBL" id="PSL44272.1"/>
    </source>
</evidence>
<evidence type="ECO:0000313" key="6">
    <source>
        <dbReference type="Proteomes" id="UP000240971"/>
    </source>
</evidence>
<dbReference type="OrthoDB" id="9766816at2"/>
<name>A0A2P8HDK6_CHINA</name>
<sequence>MQESTAVLIVGAGPTGLMAACQLARLGIKFRIIDKNKEPTTQSRALAIHAASMEIFSQMGISDEFIALGKQTKAINYLVKGKVTEHIPLSAFGKGLTAFPFLLMLEQSRTERLLVNFLEKQGYEVEWETELIAFTQDTNAVYVTVKHNERNEETIKASWLIGADGAKSIVRRILNIPFGGETYPINLFVLDCKVNWQLQDDEIYIAFSNYSFAGFFPMPENRCRIIGFVPKDIGEKENISFEDIKKGFAERMQMKVELSDPKWISMYHSHHRYVSQFRTGRCFLAGDAAHIHSPVGAQGMNTGLQDANNIAWKLALVIRNQAKENLLATYQQERLPFARQLVKTTDNAFGITVSKNPFIKIMRMYVAPKILALILKVNFITRYIFKNISQIGMNYPDSLLSKNASYGSFVSKAPKPGERLPYLAFKDASGKTFGMQQKVNGLTLHLFIFSGSDNKINVHLLSNIAQRFKEAITIEYISLISGNEILYKSLGIKRTGCYLIRPDFHIAYRSIGFNEKHFENYLNAILSNCRIQTQP</sequence>
<comment type="caution">
    <text evidence="5">The sequence shown here is derived from an EMBL/GenBank/DDBJ whole genome shotgun (WGS) entry which is preliminary data.</text>
</comment>
<organism evidence="5 6">
    <name type="scientific">Chitinophaga niastensis</name>
    <dbReference type="NCBI Taxonomy" id="536980"/>
    <lineage>
        <taxon>Bacteria</taxon>
        <taxon>Pseudomonadati</taxon>
        <taxon>Bacteroidota</taxon>
        <taxon>Chitinophagia</taxon>
        <taxon>Chitinophagales</taxon>
        <taxon>Chitinophagaceae</taxon>
        <taxon>Chitinophaga</taxon>
    </lineage>
</organism>
<dbReference type="InterPro" id="IPR050641">
    <property type="entry name" value="RIFMO-like"/>
</dbReference>
<dbReference type="Gene3D" id="3.30.70.2450">
    <property type="match status" value="1"/>
</dbReference>
<dbReference type="Proteomes" id="UP000240971">
    <property type="component" value="Unassembled WGS sequence"/>
</dbReference>
<dbReference type="InterPro" id="IPR036188">
    <property type="entry name" value="FAD/NAD-bd_sf"/>
</dbReference>
<dbReference type="GO" id="GO:0016709">
    <property type="term" value="F:oxidoreductase activity, acting on paired donors, with incorporation or reduction of molecular oxygen, NAD(P)H as one donor, and incorporation of one atom of oxygen"/>
    <property type="evidence" value="ECO:0007669"/>
    <property type="project" value="UniProtKB-ARBA"/>
</dbReference>
<evidence type="ECO:0000256" key="3">
    <source>
        <dbReference type="ARBA" id="ARBA00022827"/>
    </source>
</evidence>
<evidence type="ECO:0000256" key="2">
    <source>
        <dbReference type="ARBA" id="ARBA00022630"/>
    </source>
</evidence>
<keyword evidence="2" id="KW-0285">Flavoprotein</keyword>
<gene>
    <name evidence="5" type="ORF">CLV51_106138</name>
</gene>
<dbReference type="Gene3D" id="3.50.50.60">
    <property type="entry name" value="FAD/NAD(P)-binding domain"/>
    <property type="match status" value="1"/>
</dbReference>
<keyword evidence="6" id="KW-1185">Reference proteome</keyword>